<feature type="chain" id="PRO_5020954970" evidence="1">
    <location>
        <begin position="32"/>
        <end position="225"/>
    </location>
</feature>
<dbReference type="Proteomes" id="UP000294796">
    <property type="component" value="Unassembled WGS sequence"/>
</dbReference>
<sequence length="225" mass="23948">MALRGKSGAQRALTPWLVGTLALALAASAGATSAELPRAPAGSGDETLDNAVAAVVVAALGEQFAGHEPISIRLDVVDVVSTSERDRVVSGEGRLRLGDDPDWIGFRYRTRYDGSFGNAGYPELVLGGVGDVERVVPNDAALVRQLDDQVVAELDRTQGGGARLQLDRIDTAEAGHRFLRIDASGIVDFGLRGLTPIRIESLYDTARSTWQRVYYELGLVGDASE</sequence>
<dbReference type="AlphaFoldDB" id="A0A4R5TRA2"/>
<dbReference type="EMBL" id="SMTF01000008">
    <property type="protein sequence ID" value="TDK23382.1"/>
    <property type="molecule type" value="Genomic_DNA"/>
</dbReference>
<feature type="signal peptide" evidence="1">
    <location>
        <begin position="1"/>
        <end position="31"/>
    </location>
</feature>
<evidence type="ECO:0000256" key="1">
    <source>
        <dbReference type="SAM" id="SignalP"/>
    </source>
</evidence>
<comment type="caution">
    <text evidence="2">The sequence shown here is derived from an EMBL/GenBank/DDBJ whole genome shotgun (WGS) entry which is preliminary data.</text>
</comment>
<dbReference type="RefSeq" id="WP_133322071.1">
    <property type="nucleotide sequence ID" value="NZ_SMTF01000008.1"/>
</dbReference>
<evidence type="ECO:0000313" key="3">
    <source>
        <dbReference type="Proteomes" id="UP000294796"/>
    </source>
</evidence>
<keyword evidence="3" id="KW-1185">Reference proteome</keyword>
<name>A0A4R5TRA2_9GAMM</name>
<gene>
    <name evidence="2" type="ORF">E2F46_10700</name>
</gene>
<reference evidence="2 3" key="1">
    <citation type="submission" date="2019-03" db="EMBL/GenBank/DDBJ databases">
        <title>Luteimonas zhaokaii sp.nov., isolated from the rectal contents of Plateau pika in Yushu, Qinghai Province, China.</title>
        <authorList>
            <person name="Zhang G."/>
        </authorList>
    </citation>
    <scope>NUCLEOTIDE SEQUENCE [LARGE SCALE GENOMIC DNA]</scope>
    <source>
        <strain evidence="2 3">B9</strain>
    </source>
</reference>
<keyword evidence="1" id="KW-0732">Signal</keyword>
<proteinExistence type="predicted"/>
<evidence type="ECO:0000313" key="2">
    <source>
        <dbReference type="EMBL" id="TDK23382.1"/>
    </source>
</evidence>
<accession>A0A4R5TRA2</accession>
<dbReference type="OrthoDB" id="6019292at2"/>
<protein>
    <submittedName>
        <fullName evidence="2">Uncharacterized protein</fullName>
    </submittedName>
</protein>
<organism evidence="2 3">
    <name type="scientific">Luteimonas aestuarii</name>
    <dbReference type="NCBI Taxonomy" id="453837"/>
    <lineage>
        <taxon>Bacteria</taxon>
        <taxon>Pseudomonadati</taxon>
        <taxon>Pseudomonadota</taxon>
        <taxon>Gammaproteobacteria</taxon>
        <taxon>Lysobacterales</taxon>
        <taxon>Lysobacteraceae</taxon>
        <taxon>Luteimonas</taxon>
    </lineage>
</organism>